<comment type="cofactor">
    <cofactor evidence="15">
        <name>[2Fe-2S] cluster</name>
        <dbReference type="ChEBI" id="CHEBI:190135"/>
    </cofactor>
    <text evidence="15">Binds 1 [2Fe-2S] cluster per subunit. This cluster acts as a Lewis acid cofactor.</text>
</comment>
<evidence type="ECO:0000256" key="15">
    <source>
        <dbReference type="HAMAP-Rule" id="MF_00012"/>
    </source>
</evidence>
<keyword evidence="5 15" id="KW-0479">Metal-binding</keyword>
<dbReference type="Gene3D" id="3.50.30.80">
    <property type="entry name" value="IlvD/EDD C-terminal domain-like"/>
    <property type="match status" value="1"/>
</dbReference>
<dbReference type="PROSITE" id="PS00887">
    <property type="entry name" value="ILVD_EDD_2"/>
    <property type="match status" value="1"/>
</dbReference>
<dbReference type="InterPro" id="IPR056740">
    <property type="entry name" value="ILV_EDD_C"/>
</dbReference>
<dbReference type="InterPro" id="IPR050165">
    <property type="entry name" value="DHAD_IlvD/Edd"/>
</dbReference>
<feature type="domain" description="Dihydroxy-acid/6-phosphogluconate dehydratase C-terminal" evidence="17">
    <location>
        <begin position="366"/>
        <end position="555"/>
    </location>
</feature>
<keyword evidence="6 15" id="KW-0460">Magnesium</keyword>
<dbReference type="InterPro" id="IPR004404">
    <property type="entry name" value="DihydroxyA_deHydtase"/>
</dbReference>
<comment type="cofactor">
    <cofactor evidence="1 15">
        <name>Mg(2+)</name>
        <dbReference type="ChEBI" id="CHEBI:18420"/>
    </cofactor>
</comment>
<feature type="modified residue" description="N6-carboxylysine" evidence="15">
    <location>
        <position position="130"/>
    </location>
</feature>
<comment type="pathway">
    <text evidence="12 15">Amino-acid biosynthesis; L-valine biosynthesis; L-valine from pyruvate: step 3/4.</text>
</comment>
<dbReference type="Pfam" id="PF00920">
    <property type="entry name" value="ILVD_EDD_N"/>
    <property type="match status" value="1"/>
</dbReference>
<dbReference type="InterPro" id="IPR042096">
    <property type="entry name" value="Dihydro-acid_dehy_C"/>
</dbReference>
<comment type="catalytic activity">
    <reaction evidence="11">
        <text>(2R)-2,3-dihydroxy-3-methylbutanoate = 3-methyl-2-oxobutanoate + H2O</text>
        <dbReference type="Rhea" id="RHEA:24809"/>
        <dbReference type="ChEBI" id="CHEBI:11851"/>
        <dbReference type="ChEBI" id="CHEBI:15377"/>
        <dbReference type="ChEBI" id="CHEBI:49072"/>
        <dbReference type="EC" id="4.2.1.9"/>
    </reaction>
    <physiologicalReaction direction="left-to-right" evidence="11">
        <dbReference type="Rhea" id="RHEA:24810"/>
    </physiologicalReaction>
</comment>
<dbReference type="PANTHER" id="PTHR21000">
    <property type="entry name" value="DIHYDROXY-ACID DEHYDRATASE DAD"/>
    <property type="match status" value="1"/>
</dbReference>
<feature type="binding site" evidence="15">
    <location>
        <position position="129"/>
    </location>
    <ligand>
        <name>Mg(2+)</name>
        <dbReference type="ChEBI" id="CHEBI:18420"/>
    </ligand>
</feature>
<comment type="catalytic activity">
    <reaction evidence="15">
        <text>(2R,3R)-2,3-dihydroxy-3-methylpentanoate = (S)-3-methyl-2-oxopentanoate + H2O</text>
        <dbReference type="Rhea" id="RHEA:27694"/>
        <dbReference type="ChEBI" id="CHEBI:15377"/>
        <dbReference type="ChEBI" id="CHEBI:35146"/>
        <dbReference type="ChEBI" id="CHEBI:49258"/>
        <dbReference type="EC" id="4.2.1.9"/>
    </reaction>
</comment>
<feature type="active site" description="Proton acceptor" evidence="15">
    <location>
        <position position="474"/>
    </location>
</feature>
<evidence type="ECO:0000256" key="3">
    <source>
        <dbReference type="ARBA" id="ARBA00022605"/>
    </source>
</evidence>
<dbReference type="SUPFAM" id="SSF143975">
    <property type="entry name" value="IlvD/EDD N-terminal domain-like"/>
    <property type="match status" value="1"/>
</dbReference>
<dbReference type="Proteomes" id="UP001241056">
    <property type="component" value="Unassembled WGS sequence"/>
</dbReference>
<accession>A0ABT7SPQ1</accession>
<protein>
    <recommendedName>
        <fullName evidence="14 15">Dihydroxy-acid dehydratase</fullName>
        <shortName evidence="15">DAD</shortName>
        <ecNumber evidence="14 15">4.2.1.9</ecNumber>
    </recommendedName>
</protein>
<evidence type="ECO:0000256" key="8">
    <source>
        <dbReference type="ARBA" id="ARBA00023014"/>
    </source>
</evidence>
<comment type="subunit">
    <text evidence="15">Homodimer.</text>
</comment>
<feature type="binding site" description="via carbamate group" evidence="15">
    <location>
        <position position="130"/>
    </location>
    <ligand>
        <name>Mg(2+)</name>
        <dbReference type="ChEBI" id="CHEBI:18420"/>
    </ligand>
</feature>
<evidence type="ECO:0000256" key="9">
    <source>
        <dbReference type="ARBA" id="ARBA00023239"/>
    </source>
</evidence>
<keyword evidence="3 15" id="KW-0028">Amino-acid biosynthesis</keyword>
<evidence type="ECO:0000256" key="11">
    <source>
        <dbReference type="ARBA" id="ARBA00029304"/>
    </source>
</evidence>
<proteinExistence type="inferred from homology"/>
<dbReference type="PANTHER" id="PTHR21000:SF5">
    <property type="entry name" value="DIHYDROXY-ACID DEHYDRATASE, MITOCHONDRIAL"/>
    <property type="match status" value="1"/>
</dbReference>
<dbReference type="InterPro" id="IPR000581">
    <property type="entry name" value="ILV_EDD_N"/>
</dbReference>
<comment type="caution">
    <text evidence="18">The sequence shown here is derived from an EMBL/GenBank/DDBJ whole genome shotgun (WGS) entry which is preliminary data.</text>
</comment>
<comment type="function">
    <text evidence="15">Functions in the biosynthesis of branched-chain amino acids. Catalyzes the dehydration of (2R,3R)-2,3-dihydroxy-3-methylpentanoate (2,3-dihydroxy-3-methylvalerate) into 2-oxo-3-methylpentanoate (2-oxo-3-methylvalerate) and of (2R)-2,3-dihydroxy-3-methylbutanoate (2,3-dihydroxyisovalerate) into 2-oxo-3-methylbutanoate (2-oxoisovalerate), the penultimate precursor to L-isoleucine and L-valine, respectively.</text>
</comment>
<evidence type="ECO:0000256" key="6">
    <source>
        <dbReference type="ARBA" id="ARBA00022842"/>
    </source>
</evidence>
<keyword evidence="10 15" id="KW-0100">Branched-chain amino acid biosynthesis</keyword>
<keyword evidence="4 15" id="KW-0001">2Fe-2S</keyword>
<keyword evidence="9 15" id="KW-0456">Lyase</keyword>
<dbReference type="Pfam" id="PF24877">
    <property type="entry name" value="ILV_EDD_C"/>
    <property type="match status" value="1"/>
</dbReference>
<comment type="similarity">
    <text evidence="2 15">Belongs to the IlvD/Edd family.</text>
</comment>
<comment type="caution">
    <text evidence="15">Lacks conserved residue(s) required for the propagation of feature annotation.</text>
</comment>
<keyword evidence="8 15" id="KW-0411">Iron-sulfur</keyword>
<reference evidence="18 19" key="1">
    <citation type="submission" date="2023-06" db="EMBL/GenBank/DDBJ databases">
        <title>Thiopseudomonas sp. CY1220 draft genome sequence.</title>
        <authorList>
            <person name="Zhao G."/>
            <person name="An M."/>
        </authorList>
    </citation>
    <scope>NUCLEOTIDE SEQUENCE [LARGE SCALE GENOMIC DNA]</scope>
    <source>
        <strain evidence="18 19">CY1220</strain>
    </source>
</reference>
<comment type="pathway">
    <text evidence="13 15">Amino-acid biosynthesis; L-isoleucine biosynthesis; L-isoleucine from 2-oxobutanoate: step 3/4.</text>
</comment>
<feature type="binding site" evidence="15">
    <location>
        <position position="87"/>
    </location>
    <ligand>
        <name>Mg(2+)</name>
        <dbReference type="ChEBI" id="CHEBI:18420"/>
    </ligand>
</feature>
<feature type="binding site" evidence="15">
    <location>
        <position position="55"/>
    </location>
    <ligand>
        <name>[2Fe-2S] cluster</name>
        <dbReference type="ChEBI" id="CHEBI:190135"/>
    </ligand>
</feature>
<dbReference type="HAMAP" id="MF_00012">
    <property type="entry name" value="IlvD"/>
    <property type="match status" value="1"/>
</dbReference>
<evidence type="ECO:0000256" key="5">
    <source>
        <dbReference type="ARBA" id="ARBA00022723"/>
    </source>
</evidence>
<evidence type="ECO:0000256" key="14">
    <source>
        <dbReference type="ARBA" id="ARBA00029490"/>
    </source>
</evidence>
<dbReference type="NCBIfam" id="NF002068">
    <property type="entry name" value="PRK00911.1"/>
    <property type="match status" value="1"/>
</dbReference>
<feature type="binding site" evidence="15">
    <location>
        <position position="448"/>
    </location>
    <ligand>
        <name>Mg(2+)</name>
        <dbReference type="ChEBI" id="CHEBI:18420"/>
    </ligand>
</feature>
<evidence type="ECO:0000313" key="19">
    <source>
        <dbReference type="Proteomes" id="UP001241056"/>
    </source>
</evidence>
<evidence type="ECO:0000259" key="17">
    <source>
        <dbReference type="Pfam" id="PF24877"/>
    </source>
</evidence>
<dbReference type="InterPro" id="IPR020558">
    <property type="entry name" value="DiOHA_6PGluconate_deHydtase_CS"/>
</dbReference>
<evidence type="ECO:0000256" key="10">
    <source>
        <dbReference type="ARBA" id="ARBA00023304"/>
    </source>
</evidence>
<gene>
    <name evidence="15 18" type="primary">ilvD</name>
    <name evidence="18" type="ORF">QEZ41_07730</name>
</gene>
<evidence type="ECO:0000256" key="2">
    <source>
        <dbReference type="ARBA" id="ARBA00006486"/>
    </source>
</evidence>
<evidence type="ECO:0000259" key="16">
    <source>
        <dbReference type="Pfam" id="PF00920"/>
    </source>
</evidence>
<evidence type="ECO:0000256" key="4">
    <source>
        <dbReference type="ARBA" id="ARBA00022714"/>
    </source>
</evidence>
<dbReference type="SUPFAM" id="SSF52016">
    <property type="entry name" value="LeuD/IlvD-like"/>
    <property type="match status" value="1"/>
</dbReference>
<dbReference type="NCBIfam" id="TIGR00110">
    <property type="entry name" value="ilvD"/>
    <property type="match status" value="1"/>
</dbReference>
<organism evidence="18 19">
    <name type="scientific">Thiopseudomonas acetoxidans</name>
    <dbReference type="NCBI Taxonomy" id="3041622"/>
    <lineage>
        <taxon>Bacteria</taxon>
        <taxon>Pseudomonadati</taxon>
        <taxon>Pseudomonadota</taxon>
        <taxon>Gammaproteobacteria</taxon>
        <taxon>Pseudomonadales</taxon>
        <taxon>Pseudomonadaceae</taxon>
        <taxon>Thiopseudomonas</taxon>
    </lineage>
</organism>
<feature type="domain" description="Dihydroxy-acid/6-phosphogluconate dehydratase N-terminal" evidence="16">
    <location>
        <begin position="40"/>
        <end position="354"/>
    </location>
</feature>
<dbReference type="PROSITE" id="PS00886">
    <property type="entry name" value="ILVD_EDD_1"/>
    <property type="match status" value="1"/>
</dbReference>
<evidence type="ECO:0000256" key="7">
    <source>
        <dbReference type="ARBA" id="ARBA00023004"/>
    </source>
</evidence>
<dbReference type="RefSeq" id="WP_289410827.1">
    <property type="nucleotide sequence ID" value="NZ_JAUCDY010000008.1"/>
</dbReference>
<sequence>MTTKDDTNRKYSSVLVDGIQKAPARSMLRAVGFEDKDFQRPQVGIASTWSQVTPCNIHINGLADEVAKGVYGVDAKPVIFNTITISDGIANGYQGMKYSLVSREVIADSVETVVGCQGFDALITLGGCDKNMPGCLIAMARLDRPSLFIYGGTIKPGKNHTDIVSVFEAVGANARGDLSEVEVIAIEKSAIPGPGSCGGMYTANTMASAIEALGMSLPGSSAQEAVSAEKRTDCQHAGQAIRWLIENNVKPSDIMTRQAFENAITVVIAFGGSTNAVLHLLAMADAVGVELTIDDFTEIGKRVPVLADLRPSGRYLMSDLIEIGGIAPLMKRLLDKGLLHGDCLTVNGKTLAENLAGVEDYPPGQKIIMPFDKPLKADSHLRILRGSLAPTGAVAKISGQEGMKFTGKARVFNSEEESMAAILSGAVVAGDVVVIRYEGPKGGPGMREMLSPTSAIMGRGLGNEVALITDGRFSGGSHGFVVGHITPEAMVGGPIAVIEDGDTIVIDAEKDEINLLVSAEEMQQRLSAWQAPEPNVKRGVLAKYAKTVGSASEGAVTDAF</sequence>
<evidence type="ECO:0000256" key="12">
    <source>
        <dbReference type="ARBA" id="ARBA00029436"/>
    </source>
</evidence>
<dbReference type="GO" id="GO:0004160">
    <property type="term" value="F:dihydroxy-acid dehydratase activity"/>
    <property type="evidence" value="ECO:0007669"/>
    <property type="project" value="UniProtKB-EC"/>
</dbReference>
<evidence type="ECO:0000313" key="18">
    <source>
        <dbReference type="EMBL" id="MDM7858166.1"/>
    </source>
</evidence>
<keyword evidence="19" id="KW-1185">Reference proteome</keyword>
<dbReference type="EC" id="4.2.1.9" evidence="14 15"/>
<evidence type="ECO:0000256" key="13">
    <source>
        <dbReference type="ARBA" id="ARBA00029437"/>
    </source>
</evidence>
<evidence type="ECO:0000256" key="1">
    <source>
        <dbReference type="ARBA" id="ARBA00001946"/>
    </source>
</evidence>
<name>A0ABT7SPQ1_9GAMM</name>
<dbReference type="EMBL" id="JAUCDY010000008">
    <property type="protein sequence ID" value="MDM7858166.1"/>
    <property type="molecule type" value="Genomic_DNA"/>
</dbReference>
<dbReference type="InterPro" id="IPR037237">
    <property type="entry name" value="IlvD/EDD_N"/>
</dbReference>
<keyword evidence="7 15" id="KW-0408">Iron</keyword>